<evidence type="ECO:0008006" key="15">
    <source>
        <dbReference type="Google" id="ProtNLM"/>
    </source>
</evidence>
<keyword evidence="4 10" id="KW-0812">Transmembrane</keyword>
<evidence type="ECO:0000256" key="4">
    <source>
        <dbReference type="ARBA" id="ARBA00022692"/>
    </source>
</evidence>
<evidence type="ECO:0000313" key="14">
    <source>
        <dbReference type="Proteomes" id="UP000271624"/>
    </source>
</evidence>
<keyword evidence="7 10" id="KW-1133">Transmembrane helix</keyword>
<dbReference type="InterPro" id="IPR027417">
    <property type="entry name" value="P-loop_NTPase"/>
</dbReference>
<dbReference type="Pfam" id="PF02706">
    <property type="entry name" value="Wzz"/>
    <property type="match status" value="1"/>
</dbReference>
<dbReference type="NCBIfam" id="TIGR01007">
    <property type="entry name" value="eps_fam"/>
    <property type="match status" value="1"/>
</dbReference>
<evidence type="ECO:0000256" key="8">
    <source>
        <dbReference type="ARBA" id="ARBA00023136"/>
    </source>
</evidence>
<feature type="coiled-coil region" evidence="9">
    <location>
        <begin position="214"/>
        <end position="282"/>
    </location>
</feature>
<keyword evidence="14" id="KW-1185">Reference proteome</keyword>
<dbReference type="InterPro" id="IPR050445">
    <property type="entry name" value="Bact_polysacc_biosynth/exp"/>
</dbReference>
<protein>
    <recommendedName>
        <fullName evidence="15">Chain-length determining protein</fullName>
    </recommendedName>
</protein>
<feature type="coiled-coil region" evidence="9">
    <location>
        <begin position="371"/>
        <end position="398"/>
    </location>
</feature>
<dbReference type="Gene3D" id="3.40.50.300">
    <property type="entry name" value="P-loop containing nucleotide triphosphate hydrolases"/>
    <property type="match status" value="1"/>
</dbReference>
<evidence type="ECO:0000259" key="11">
    <source>
        <dbReference type="Pfam" id="PF02706"/>
    </source>
</evidence>
<dbReference type="InterPro" id="IPR003856">
    <property type="entry name" value="LPS_length_determ_N"/>
</dbReference>
<dbReference type="EMBL" id="RSCL01000013">
    <property type="protein sequence ID" value="RUT03581.1"/>
    <property type="molecule type" value="Genomic_DNA"/>
</dbReference>
<dbReference type="Pfam" id="PF10609">
    <property type="entry name" value="ParA"/>
    <property type="match status" value="1"/>
</dbReference>
<dbReference type="SUPFAM" id="SSF52540">
    <property type="entry name" value="P-loop containing nucleoside triphosphate hydrolases"/>
    <property type="match status" value="1"/>
</dbReference>
<dbReference type="Pfam" id="PF13807">
    <property type="entry name" value="GNVR"/>
    <property type="match status" value="1"/>
</dbReference>
<evidence type="ECO:0000313" key="13">
    <source>
        <dbReference type="EMBL" id="RUT03581.1"/>
    </source>
</evidence>
<evidence type="ECO:0000259" key="12">
    <source>
        <dbReference type="Pfam" id="PF13807"/>
    </source>
</evidence>
<evidence type="ECO:0000256" key="3">
    <source>
        <dbReference type="ARBA" id="ARBA00022475"/>
    </source>
</evidence>
<dbReference type="GO" id="GO:0005886">
    <property type="term" value="C:plasma membrane"/>
    <property type="evidence" value="ECO:0007669"/>
    <property type="project" value="UniProtKB-SubCell"/>
</dbReference>
<keyword evidence="6" id="KW-0067">ATP-binding</keyword>
<evidence type="ECO:0000256" key="5">
    <source>
        <dbReference type="ARBA" id="ARBA00022741"/>
    </source>
</evidence>
<dbReference type="RefSeq" id="WP_127083526.1">
    <property type="nucleotide sequence ID" value="NZ_RSCL01000013.1"/>
</dbReference>
<evidence type="ECO:0000256" key="7">
    <source>
        <dbReference type="ARBA" id="ARBA00022989"/>
    </source>
</evidence>
<organism evidence="13 14">
    <name type="scientific">Dulcicalothrix desertica PCC 7102</name>
    <dbReference type="NCBI Taxonomy" id="232991"/>
    <lineage>
        <taxon>Bacteria</taxon>
        <taxon>Bacillati</taxon>
        <taxon>Cyanobacteriota</taxon>
        <taxon>Cyanophyceae</taxon>
        <taxon>Nostocales</taxon>
        <taxon>Calotrichaceae</taxon>
        <taxon>Dulcicalothrix</taxon>
    </lineage>
</organism>
<name>A0A433VBU6_9CYAN</name>
<feature type="domain" description="Tyrosine-protein kinase G-rich" evidence="12">
    <location>
        <begin position="367"/>
        <end position="446"/>
    </location>
</feature>
<comment type="caution">
    <text evidence="13">The sequence shown here is derived from an EMBL/GenBank/DDBJ whole genome shotgun (WGS) entry which is preliminary data.</text>
</comment>
<gene>
    <name evidence="13" type="ORF">DSM106972_052200</name>
</gene>
<dbReference type="InterPro" id="IPR032807">
    <property type="entry name" value="GNVR"/>
</dbReference>
<dbReference type="CDD" id="cd05387">
    <property type="entry name" value="BY-kinase"/>
    <property type="match status" value="1"/>
</dbReference>
<accession>A0A433VBU6</accession>
<evidence type="ECO:0000256" key="1">
    <source>
        <dbReference type="ARBA" id="ARBA00004651"/>
    </source>
</evidence>
<reference evidence="13" key="1">
    <citation type="submission" date="2018-12" db="EMBL/GenBank/DDBJ databases">
        <authorList>
            <person name="Will S."/>
            <person name="Neumann-Schaal M."/>
            <person name="Henke P."/>
        </authorList>
    </citation>
    <scope>NUCLEOTIDE SEQUENCE</scope>
    <source>
        <strain evidence="13">PCC 7102</strain>
    </source>
</reference>
<dbReference type="InterPro" id="IPR033756">
    <property type="entry name" value="YlxH/NBP35"/>
</dbReference>
<keyword evidence="3" id="KW-1003">Cell membrane</keyword>
<dbReference type="GO" id="GO:0005524">
    <property type="term" value="F:ATP binding"/>
    <property type="evidence" value="ECO:0007669"/>
    <property type="project" value="UniProtKB-KW"/>
</dbReference>
<feature type="transmembrane region" description="Helical" evidence="10">
    <location>
        <begin position="425"/>
        <end position="445"/>
    </location>
</feature>
<comment type="similarity">
    <text evidence="2">Belongs to the CpsC/CapA family.</text>
</comment>
<proteinExistence type="inferred from homology"/>
<dbReference type="GO" id="GO:0004713">
    <property type="term" value="F:protein tyrosine kinase activity"/>
    <property type="evidence" value="ECO:0007669"/>
    <property type="project" value="TreeGrafter"/>
</dbReference>
<dbReference type="PANTHER" id="PTHR32309">
    <property type="entry name" value="TYROSINE-PROTEIN KINASE"/>
    <property type="match status" value="1"/>
</dbReference>
<reference evidence="13" key="2">
    <citation type="journal article" date="2019" name="Genome Biol. Evol.">
        <title>Day and night: Metabolic profiles and evolutionary relationships of six axenic non-marine cyanobacteria.</title>
        <authorList>
            <person name="Will S.E."/>
            <person name="Henke P."/>
            <person name="Boedeker C."/>
            <person name="Huang S."/>
            <person name="Brinkmann H."/>
            <person name="Rohde M."/>
            <person name="Jarek M."/>
            <person name="Friedl T."/>
            <person name="Seufert S."/>
            <person name="Schumacher M."/>
            <person name="Overmann J."/>
            <person name="Neumann-Schaal M."/>
            <person name="Petersen J."/>
        </authorList>
    </citation>
    <scope>NUCLEOTIDE SEQUENCE [LARGE SCALE GENOMIC DNA]</scope>
    <source>
        <strain evidence="13">PCC 7102</strain>
    </source>
</reference>
<keyword evidence="5" id="KW-0547">Nucleotide-binding</keyword>
<evidence type="ECO:0000256" key="2">
    <source>
        <dbReference type="ARBA" id="ARBA00006683"/>
    </source>
</evidence>
<feature type="transmembrane region" description="Helical" evidence="10">
    <location>
        <begin position="20"/>
        <end position="41"/>
    </location>
</feature>
<dbReference type="InterPro" id="IPR005702">
    <property type="entry name" value="Wzc-like_C"/>
</dbReference>
<keyword evidence="8 10" id="KW-0472">Membrane</keyword>
<evidence type="ECO:0000256" key="10">
    <source>
        <dbReference type="SAM" id="Phobius"/>
    </source>
</evidence>
<feature type="domain" description="Polysaccharide chain length determinant N-terminal" evidence="11">
    <location>
        <begin position="7"/>
        <end position="96"/>
    </location>
</feature>
<dbReference type="PANTHER" id="PTHR32309:SF13">
    <property type="entry name" value="FERRIC ENTEROBACTIN TRANSPORT PROTEIN FEPE"/>
    <property type="match status" value="1"/>
</dbReference>
<keyword evidence="9" id="KW-0175">Coiled coil</keyword>
<comment type="subcellular location">
    <subcellularLocation>
        <location evidence="1">Cell membrane</location>
        <topology evidence="1">Multi-pass membrane protein</topology>
    </subcellularLocation>
</comment>
<evidence type="ECO:0000256" key="9">
    <source>
        <dbReference type="SAM" id="Coils"/>
    </source>
</evidence>
<dbReference type="AlphaFoldDB" id="A0A433VBU6"/>
<sequence length="722" mass="79373">MEKGVSSLWAVVRRRSLPAFLTLSAVMAGAVTYLAVAPRMYETSSRLMLDSKSVSVSALGRDITQLDAGTPGGASPLADQAELIKSQQVLEKALTALKANPQTASSSEKLSFKQLSRDLKVKIIPATNILELRYKAADPVFATRLVNAVTDAMVEENIKTMSSEATKVREFLEKKEVPNAQQRLKAAEIKENKYRQTSGVVSFDEQSKSLVTSLANLEDQERMLFAQLQEARSRDASLRQVTNSSNLGSAYASVRSGQDEQIKNLRVKLTELQTQIVALQQRFTPEHPELNSLIQQRDTLRAVYQQELARVSSGNALTSVSNDNLSQTLNSQLVTNTVEGTAIANKLRTLQAERVKLQTRLAQLPIKQEPLTALTRTREQAAESFKALERKLEEARIAEAQKVSNIRVIEVATVPTVPSTPKSTIILAIAGAFGILLSTGMVLLLEMMDNRLHDVAEAELLELPLLGVLPRLSKSNLALAEADLFLDDMGLVEPYRMLLKTLECRSASKLHSIVVSSALSGEGKSVVVSHLAAVSAMLSRRTLLIDADLRRPKLHRVFNLQNAPGLSDAITERRRLADFVQPTAIENLFVLTCGSMSTRPSQLLESTYMKALMMEAAESYDLVILDTPPLSACADATTLGQLSDGIMLVTRPRYTIKEVFQKAVSDLTRDRIPMLGVVVNGINTLSDKYYRNYRNINDDQTTLPRGLARIGGAFNPNNTSER</sequence>
<dbReference type="Proteomes" id="UP000271624">
    <property type="component" value="Unassembled WGS sequence"/>
</dbReference>
<evidence type="ECO:0000256" key="6">
    <source>
        <dbReference type="ARBA" id="ARBA00022840"/>
    </source>
</evidence>
<dbReference type="OrthoDB" id="9758283at2"/>